<dbReference type="InterPro" id="IPR001789">
    <property type="entry name" value="Sig_transdc_resp-reg_receiver"/>
</dbReference>
<proteinExistence type="predicted"/>
<accession>A0ABX5KMZ7</accession>
<dbReference type="SUPFAM" id="SSF52172">
    <property type="entry name" value="CheY-like"/>
    <property type="match status" value="1"/>
</dbReference>
<dbReference type="Pfam" id="PF00072">
    <property type="entry name" value="Response_reg"/>
    <property type="match status" value="1"/>
</dbReference>
<dbReference type="PANTHER" id="PTHR44591:SF25">
    <property type="entry name" value="CHEMOTAXIS TWO-COMPONENT RESPONSE REGULATOR"/>
    <property type="match status" value="1"/>
</dbReference>
<dbReference type="PROSITE" id="PS50110">
    <property type="entry name" value="RESPONSE_REGULATORY"/>
    <property type="match status" value="1"/>
</dbReference>
<evidence type="ECO:0000259" key="3">
    <source>
        <dbReference type="PROSITE" id="PS50110"/>
    </source>
</evidence>
<feature type="domain" description="Response regulatory" evidence="3">
    <location>
        <begin position="24"/>
        <end position="137"/>
    </location>
</feature>
<evidence type="ECO:0000256" key="2">
    <source>
        <dbReference type="PROSITE-ProRule" id="PRU00169"/>
    </source>
</evidence>
<evidence type="ECO:0000313" key="4">
    <source>
        <dbReference type="EMBL" id="PVX83655.1"/>
    </source>
</evidence>
<reference evidence="4 5" key="1">
    <citation type="submission" date="2018-05" db="EMBL/GenBank/DDBJ databases">
        <title>Genomic Encyclopedia of Type Strains, Phase IV (KMG-V): Genome sequencing to study the core and pangenomes of soil and plant-associated prokaryotes.</title>
        <authorList>
            <person name="Whitman W."/>
        </authorList>
    </citation>
    <scope>NUCLEOTIDE SEQUENCE [LARGE SCALE GENOMIC DNA]</scope>
    <source>
        <strain evidence="4 5">SCZa-39</strain>
    </source>
</reference>
<name>A0ABX5KMZ7_9BURK</name>
<evidence type="ECO:0000256" key="1">
    <source>
        <dbReference type="ARBA" id="ARBA00022553"/>
    </source>
</evidence>
<evidence type="ECO:0000313" key="5">
    <source>
        <dbReference type="Proteomes" id="UP000245712"/>
    </source>
</evidence>
<dbReference type="InterPro" id="IPR050595">
    <property type="entry name" value="Bact_response_regulator"/>
</dbReference>
<dbReference type="EMBL" id="QEOB01000006">
    <property type="protein sequence ID" value="PVX83655.1"/>
    <property type="molecule type" value="Genomic_DNA"/>
</dbReference>
<dbReference type="PANTHER" id="PTHR44591">
    <property type="entry name" value="STRESS RESPONSE REGULATOR PROTEIN 1"/>
    <property type="match status" value="1"/>
</dbReference>
<protein>
    <submittedName>
        <fullName evidence="4">Response regulator receiver domain-containing protein</fullName>
    </submittedName>
</protein>
<gene>
    <name evidence="4" type="ORF">C7402_10659</name>
</gene>
<dbReference type="Gene3D" id="3.40.50.2300">
    <property type="match status" value="1"/>
</dbReference>
<keyword evidence="5" id="KW-1185">Reference proteome</keyword>
<keyword evidence="1 2" id="KW-0597">Phosphoprotein</keyword>
<comment type="caution">
    <text evidence="4">The sequence shown here is derived from an EMBL/GenBank/DDBJ whole genome shotgun (WGS) entry which is preliminary data.</text>
</comment>
<feature type="modified residue" description="4-aspartylphosphate" evidence="2">
    <location>
        <position position="73"/>
    </location>
</feature>
<dbReference type="InterPro" id="IPR011006">
    <property type="entry name" value="CheY-like_superfamily"/>
</dbReference>
<sequence length="138" mass="15194">MKPRLMKPSILRRAFARKIVPPKNVCVIDDETSIRLSTAALVRSLGHDAHAFDSAETFLASEIQHRADCIVCDVQMRGMSGTALLTLLRMAGARTPFIFVSGNLTAHERLIAARYSVALLEKPIDPDDLVALVVDILR</sequence>
<organism evidence="4 5">
    <name type="scientific">Paraburkholderia unamae</name>
    <dbReference type="NCBI Taxonomy" id="219649"/>
    <lineage>
        <taxon>Bacteria</taxon>
        <taxon>Pseudomonadati</taxon>
        <taxon>Pseudomonadota</taxon>
        <taxon>Betaproteobacteria</taxon>
        <taxon>Burkholderiales</taxon>
        <taxon>Burkholderiaceae</taxon>
        <taxon>Paraburkholderia</taxon>
    </lineage>
</organism>
<dbReference type="Proteomes" id="UP000245712">
    <property type="component" value="Unassembled WGS sequence"/>
</dbReference>
<dbReference type="SMART" id="SM00448">
    <property type="entry name" value="REC"/>
    <property type="match status" value="1"/>
</dbReference>